<organism evidence="14 16">
    <name type="scientific">Ceratodon purpureus</name>
    <name type="common">Fire moss</name>
    <name type="synonym">Dicranum purpureum</name>
    <dbReference type="NCBI Taxonomy" id="3225"/>
    <lineage>
        <taxon>Eukaryota</taxon>
        <taxon>Viridiplantae</taxon>
        <taxon>Streptophyta</taxon>
        <taxon>Embryophyta</taxon>
        <taxon>Bryophyta</taxon>
        <taxon>Bryophytina</taxon>
        <taxon>Bryopsida</taxon>
        <taxon>Dicranidae</taxon>
        <taxon>Pseudoditrichales</taxon>
        <taxon>Ditrichaceae</taxon>
        <taxon>Ceratodon</taxon>
    </lineage>
</organism>
<dbReference type="EMBL" id="CM026431">
    <property type="protein sequence ID" value="KAG0560443.1"/>
    <property type="molecule type" value="Genomic_DNA"/>
</dbReference>
<dbReference type="GO" id="GO:0015288">
    <property type="term" value="F:porin activity"/>
    <property type="evidence" value="ECO:0007669"/>
    <property type="project" value="UniProtKB-KW"/>
</dbReference>
<evidence type="ECO:0000256" key="13">
    <source>
        <dbReference type="ARBA" id="ARBA00023136"/>
    </source>
</evidence>
<keyword evidence="11" id="KW-0406">Ion transport</keyword>
<evidence type="ECO:0000313" key="15">
    <source>
        <dbReference type="EMBL" id="KAG0560444.1"/>
    </source>
</evidence>
<dbReference type="GO" id="GO:0022843">
    <property type="term" value="F:voltage-gated monoatomic cation channel activity"/>
    <property type="evidence" value="ECO:0007669"/>
    <property type="project" value="InterPro"/>
</dbReference>
<dbReference type="GO" id="GO:0046930">
    <property type="term" value="C:pore complex"/>
    <property type="evidence" value="ECO:0007669"/>
    <property type="project" value="UniProtKB-KW"/>
</dbReference>
<keyword evidence="10" id="KW-1002">Plastid outer membrane</keyword>
<comment type="function">
    <text evidence="1">High-conductance voltage-dependent solute channel with a slight selectivity for cations transporting triosephosphates, dicarboxylic acids, ATP, inorganic phosphate (Pi), sugars, and positively or negatively charged amino acids.</text>
</comment>
<evidence type="ECO:0000256" key="5">
    <source>
        <dbReference type="ARBA" id="ARBA00022448"/>
    </source>
</evidence>
<evidence type="ECO:0000256" key="9">
    <source>
        <dbReference type="ARBA" id="ARBA00022692"/>
    </source>
</evidence>
<dbReference type="GO" id="GO:0034426">
    <property type="term" value="C:etioplast membrane"/>
    <property type="evidence" value="ECO:0007669"/>
    <property type="project" value="UniProtKB-SubCell"/>
</dbReference>
<comment type="subunit">
    <text evidence="4">Homooligomers form large rather nonselective pores in plastidial outer membranes.</text>
</comment>
<evidence type="ECO:0000256" key="4">
    <source>
        <dbReference type="ARBA" id="ARBA00011593"/>
    </source>
</evidence>
<evidence type="ECO:0000256" key="7">
    <source>
        <dbReference type="ARBA" id="ARBA00022528"/>
    </source>
</evidence>
<evidence type="ECO:0000256" key="3">
    <source>
        <dbReference type="ARBA" id="ARBA00004441"/>
    </source>
</evidence>
<dbReference type="GO" id="GO:0009707">
    <property type="term" value="C:chloroplast outer membrane"/>
    <property type="evidence" value="ECO:0007669"/>
    <property type="project" value="UniProtKB-SubCell"/>
</dbReference>
<gene>
    <name evidence="14" type="ORF">KC19_10G180300</name>
    <name evidence="15" type="ORF">KC19_10G180400</name>
</gene>
<evidence type="ECO:0000256" key="8">
    <source>
        <dbReference type="ARBA" id="ARBA00022640"/>
    </source>
</evidence>
<evidence type="ECO:0000256" key="1">
    <source>
        <dbReference type="ARBA" id="ARBA00002327"/>
    </source>
</evidence>
<dbReference type="PANTHER" id="PTHR35284">
    <property type="entry name" value="OUTER ENVELOPE PORE PROTEIN 24A, CHLOROPLASTIC-RELATED"/>
    <property type="match status" value="1"/>
</dbReference>
<keyword evidence="7" id="KW-0150">Chloroplast</keyword>
<evidence type="ECO:0000256" key="10">
    <source>
        <dbReference type="ARBA" id="ARBA00022805"/>
    </source>
</evidence>
<keyword evidence="9" id="KW-0812">Transmembrane</keyword>
<dbReference type="GO" id="GO:0034765">
    <property type="term" value="P:regulation of monoatomic ion transmembrane transport"/>
    <property type="evidence" value="ECO:0007669"/>
    <property type="project" value="InterPro"/>
</dbReference>
<proteinExistence type="predicted"/>
<evidence type="ECO:0000256" key="12">
    <source>
        <dbReference type="ARBA" id="ARBA00023114"/>
    </source>
</evidence>
<dbReference type="InterPro" id="IPR034626">
    <property type="entry name" value="OEP24"/>
</dbReference>
<name>A0A8T0GNC4_CERPU</name>
<keyword evidence="12" id="KW-0626">Porin</keyword>
<keyword evidence="16" id="KW-1185">Reference proteome</keyword>
<comment type="subcellular location">
    <subcellularLocation>
        <location evidence="2">Plastid</location>
        <location evidence="2">Chloroplast outer membrane</location>
        <topology evidence="2">Multi-pass membrane protein</topology>
    </subcellularLocation>
    <subcellularLocation>
        <location evidence="3">Plastid</location>
        <location evidence="3">Etioplast membrane</location>
        <topology evidence="3">Multi-pass membrane protein</topology>
    </subcellularLocation>
</comment>
<keyword evidence="13" id="KW-0472">Membrane</keyword>
<keyword evidence="5" id="KW-0813">Transport</keyword>
<evidence type="ECO:0000313" key="14">
    <source>
        <dbReference type="EMBL" id="KAG0560443.1"/>
    </source>
</evidence>
<protein>
    <submittedName>
        <fullName evidence="14">Uncharacterized protein</fullName>
    </submittedName>
</protein>
<keyword evidence="6" id="KW-1134">Transmembrane beta strand</keyword>
<dbReference type="PANTHER" id="PTHR35284:SF1">
    <property type="entry name" value="OUTER ENVELOPE PORE PROTEIN 24A, CHLOROPLASTIC-RELATED"/>
    <property type="match status" value="1"/>
</dbReference>
<evidence type="ECO:0000256" key="2">
    <source>
        <dbReference type="ARBA" id="ARBA00004396"/>
    </source>
</evidence>
<dbReference type="AlphaFoldDB" id="A0A8T0GNC4"/>
<reference evidence="14" key="1">
    <citation type="submission" date="2020-06" db="EMBL/GenBank/DDBJ databases">
        <title>WGS assembly of Ceratodon purpureus strain R40.</title>
        <authorList>
            <person name="Carey S.B."/>
            <person name="Jenkins J."/>
            <person name="Shu S."/>
            <person name="Lovell J.T."/>
            <person name="Sreedasyam A."/>
            <person name="Maumus F."/>
            <person name="Tiley G.P."/>
            <person name="Fernandez-Pozo N."/>
            <person name="Barry K."/>
            <person name="Chen C."/>
            <person name="Wang M."/>
            <person name="Lipzen A."/>
            <person name="Daum C."/>
            <person name="Saski C.A."/>
            <person name="Payton A.C."/>
            <person name="Mcbreen J.C."/>
            <person name="Conrad R.E."/>
            <person name="Kollar L.M."/>
            <person name="Olsson S."/>
            <person name="Huttunen S."/>
            <person name="Landis J.B."/>
            <person name="Wickett N.J."/>
            <person name="Johnson M.G."/>
            <person name="Rensing S.A."/>
            <person name="Grimwood J."/>
            <person name="Schmutz J."/>
            <person name="Mcdaniel S.F."/>
        </authorList>
    </citation>
    <scope>NUCLEOTIDE SEQUENCE</scope>
    <source>
        <strain evidence="14">R40</strain>
    </source>
</reference>
<sequence length="213" mass="23227">MTRLQVKTKYDASANAATATLVLPVGDMKVKATCADNTFAAGAASLNGVGFGVEKPGTFMIDYDMQSQAPRFQFMAGASIAQKPLKVTYIHAQKRNATVLEANVAIDPRNKVVGKYSFSTHKGSLKYSYVHSSGATLEPSYDFQTEAWHFAASRKVGSHDNARLCYDAAQSTIGMEWTRDSKEYGQFKISATVPTDTSKSPKLVAEKTWSLDF</sequence>
<evidence type="ECO:0000256" key="11">
    <source>
        <dbReference type="ARBA" id="ARBA00023065"/>
    </source>
</evidence>
<comment type="caution">
    <text evidence="14">The sequence shown here is derived from an EMBL/GenBank/DDBJ whole genome shotgun (WGS) entry which is preliminary data.</text>
</comment>
<accession>A0A8T0GNC4</accession>
<evidence type="ECO:0000313" key="16">
    <source>
        <dbReference type="Proteomes" id="UP000822688"/>
    </source>
</evidence>
<dbReference type="EMBL" id="CM026431">
    <property type="protein sequence ID" value="KAG0560444.1"/>
    <property type="molecule type" value="Genomic_DNA"/>
</dbReference>
<evidence type="ECO:0000256" key="6">
    <source>
        <dbReference type="ARBA" id="ARBA00022452"/>
    </source>
</evidence>
<dbReference type="Proteomes" id="UP000822688">
    <property type="component" value="Chromosome 10"/>
</dbReference>
<keyword evidence="8" id="KW-0934">Plastid</keyword>